<dbReference type="GO" id="GO:0000287">
    <property type="term" value="F:magnesium ion binding"/>
    <property type="evidence" value="ECO:0007669"/>
    <property type="project" value="UniProtKB-UniRule"/>
</dbReference>
<evidence type="ECO:0000313" key="7">
    <source>
        <dbReference type="EMBL" id="AMY12405.1"/>
    </source>
</evidence>
<dbReference type="AlphaFoldDB" id="A0A143PUR4"/>
<proteinExistence type="inferred from homology"/>
<evidence type="ECO:0000256" key="1">
    <source>
        <dbReference type="ARBA" id="ARBA00022649"/>
    </source>
</evidence>
<keyword evidence="4 5" id="KW-0378">Hydrolase</keyword>
<dbReference type="Pfam" id="PF01850">
    <property type="entry name" value="PIN"/>
    <property type="match status" value="1"/>
</dbReference>
<comment type="function">
    <text evidence="5">Toxic component of a toxin-antitoxin (TA) system. An RNase.</text>
</comment>
<evidence type="ECO:0000256" key="3">
    <source>
        <dbReference type="ARBA" id="ARBA00022723"/>
    </source>
</evidence>
<comment type="similarity">
    <text evidence="5">Belongs to the PINc/VapC protein family.</text>
</comment>
<feature type="binding site" evidence="5">
    <location>
        <position position="89"/>
    </location>
    <ligand>
        <name>Mg(2+)</name>
        <dbReference type="ChEBI" id="CHEBI:18420"/>
    </ligand>
</feature>
<keyword evidence="5" id="KW-0800">Toxin</keyword>
<evidence type="ECO:0000313" key="8">
    <source>
        <dbReference type="Proteomes" id="UP000076079"/>
    </source>
</evidence>
<dbReference type="EC" id="3.1.-.-" evidence="5"/>
<dbReference type="InterPro" id="IPR029060">
    <property type="entry name" value="PIN-like_dom_sf"/>
</dbReference>
<keyword evidence="3 5" id="KW-0479">Metal-binding</keyword>
<dbReference type="GO" id="GO:0016787">
    <property type="term" value="F:hydrolase activity"/>
    <property type="evidence" value="ECO:0007669"/>
    <property type="project" value="UniProtKB-KW"/>
</dbReference>
<dbReference type="Proteomes" id="UP000076079">
    <property type="component" value="Chromosome"/>
</dbReference>
<keyword evidence="2 5" id="KW-0540">Nuclease</keyword>
<evidence type="ECO:0000259" key="6">
    <source>
        <dbReference type="Pfam" id="PF01850"/>
    </source>
</evidence>
<organism evidence="7 8">
    <name type="scientific">Luteitalea pratensis</name>
    <dbReference type="NCBI Taxonomy" id="1855912"/>
    <lineage>
        <taxon>Bacteria</taxon>
        <taxon>Pseudomonadati</taxon>
        <taxon>Acidobacteriota</taxon>
        <taxon>Vicinamibacteria</taxon>
        <taxon>Vicinamibacterales</taxon>
        <taxon>Vicinamibacteraceae</taxon>
        <taxon>Luteitalea</taxon>
    </lineage>
</organism>
<dbReference type="KEGG" id="abac:LuPra_05678"/>
<feature type="domain" description="PIN" evidence="6">
    <location>
        <begin position="2"/>
        <end position="115"/>
    </location>
</feature>
<keyword evidence="5" id="KW-0460">Magnesium</keyword>
<protein>
    <recommendedName>
        <fullName evidence="5">Ribonuclease VapC</fullName>
        <shortName evidence="5">RNase VapC</shortName>
        <ecNumber evidence="5">3.1.-.-</ecNumber>
    </recommendedName>
    <alternativeName>
        <fullName evidence="5">Toxin VapC</fullName>
    </alternativeName>
</protein>
<accession>A0A143PUR4</accession>
<dbReference type="HAMAP" id="MF_00265">
    <property type="entry name" value="VapC_Nob1"/>
    <property type="match status" value="1"/>
</dbReference>
<dbReference type="GO" id="GO:0090729">
    <property type="term" value="F:toxin activity"/>
    <property type="evidence" value="ECO:0007669"/>
    <property type="project" value="UniProtKB-KW"/>
</dbReference>
<evidence type="ECO:0000256" key="4">
    <source>
        <dbReference type="ARBA" id="ARBA00022801"/>
    </source>
</evidence>
<evidence type="ECO:0000256" key="2">
    <source>
        <dbReference type="ARBA" id="ARBA00022722"/>
    </source>
</evidence>
<dbReference type="InterPro" id="IPR022907">
    <property type="entry name" value="VapC_family"/>
</dbReference>
<reference evidence="8" key="2">
    <citation type="submission" date="2016-04" db="EMBL/GenBank/DDBJ databases">
        <title>First Complete Genome Sequence of a Subdivision 6 Acidobacterium.</title>
        <authorList>
            <person name="Huang S."/>
            <person name="Vieira S."/>
            <person name="Bunk B."/>
            <person name="Riedel T."/>
            <person name="Sproeer C."/>
            <person name="Overmann J."/>
        </authorList>
    </citation>
    <scope>NUCLEOTIDE SEQUENCE [LARGE SCALE GENOMIC DNA]</scope>
    <source>
        <strain evidence="8">DSM 100886 HEG_-6_39</strain>
    </source>
</reference>
<keyword evidence="8" id="KW-1185">Reference proteome</keyword>
<feature type="binding site" evidence="5">
    <location>
        <position position="5"/>
    </location>
    <ligand>
        <name>Mg(2+)</name>
        <dbReference type="ChEBI" id="CHEBI:18420"/>
    </ligand>
</feature>
<keyword evidence="1 5" id="KW-1277">Toxin-antitoxin system</keyword>
<dbReference type="STRING" id="1855912.LuPra_05678"/>
<dbReference type="Gene3D" id="3.40.50.1010">
    <property type="entry name" value="5'-nuclease"/>
    <property type="match status" value="1"/>
</dbReference>
<gene>
    <name evidence="5" type="primary">vapC</name>
    <name evidence="7" type="ORF">LuPra_05678</name>
</gene>
<dbReference type="SUPFAM" id="SSF88723">
    <property type="entry name" value="PIN domain-like"/>
    <property type="match status" value="1"/>
</dbReference>
<comment type="cofactor">
    <cofactor evidence="5">
        <name>Mg(2+)</name>
        <dbReference type="ChEBI" id="CHEBI:18420"/>
    </cofactor>
</comment>
<dbReference type="InterPro" id="IPR002716">
    <property type="entry name" value="PIN_dom"/>
</dbReference>
<evidence type="ECO:0000256" key="5">
    <source>
        <dbReference type="HAMAP-Rule" id="MF_00265"/>
    </source>
</evidence>
<name>A0A143PUR4_LUTPR</name>
<reference evidence="7 8" key="1">
    <citation type="journal article" date="2016" name="Genome Announc.">
        <title>First Complete Genome Sequence of a Subdivision 6 Acidobacterium Strain.</title>
        <authorList>
            <person name="Huang S."/>
            <person name="Vieira S."/>
            <person name="Bunk B."/>
            <person name="Riedel T."/>
            <person name="Sproer C."/>
            <person name="Overmann J."/>
        </authorList>
    </citation>
    <scope>NUCLEOTIDE SEQUENCE [LARGE SCALE GENOMIC DNA]</scope>
    <source>
        <strain evidence="8">DSM 100886 HEG_-6_39</strain>
    </source>
</reference>
<sequence length="122" mass="13758">MVLVDTSVWIRFLANRAPFARQLDELLGQGEVCGHDFVMGELLIGDKGGRKQLLADYALMRQAPVVSHREVVEFVRQRRLHGRGIGWIDTHLLASALVSHIKLWTADPRLGEVARDLGIDYE</sequence>
<dbReference type="EMBL" id="CP015136">
    <property type="protein sequence ID" value="AMY12405.1"/>
    <property type="molecule type" value="Genomic_DNA"/>
</dbReference>
<dbReference type="GO" id="GO:0004540">
    <property type="term" value="F:RNA nuclease activity"/>
    <property type="evidence" value="ECO:0007669"/>
    <property type="project" value="InterPro"/>
</dbReference>
<dbReference type="OrthoDB" id="329172at2"/>
<dbReference type="RefSeq" id="WP_110173867.1">
    <property type="nucleotide sequence ID" value="NZ_CP015136.1"/>
</dbReference>